<keyword evidence="3" id="KW-1185">Reference proteome</keyword>
<proteinExistence type="predicted"/>
<dbReference type="VEuPathDB" id="FungiDB:Z518_06331"/>
<sequence>MYSRSAGIRSLAAVRVVSNDDTVSMASTTATDAVPPLTGGTSSDSSATTSADTDMASSILGDGYMLESQDGVLTVPFRYQEDADLLCPFQILDCDQVFADIIHFKMHVFSHFRGHELPTFATCFLCDNKYVQRPEDDPALAWNNMLSHMVHEHFRKGQQLATVRTDFSLMRWMYDRRIINDHQFKRTQMAPVPILLPGATNLRRHTLNITGGPQAPPTTPPAVLTHVAQSVGYQTEPFTVNAGRRAERRRLDATRTMVRAQSYI</sequence>
<name>A0A0D2II88_9EURO</name>
<protein>
    <submittedName>
        <fullName evidence="2">Uncharacterized protein</fullName>
    </submittedName>
</protein>
<dbReference type="OrthoDB" id="409136at2759"/>
<dbReference type="HOGENOM" id="CLU_076395_0_0_1"/>
<dbReference type="EMBL" id="KN847478">
    <property type="protein sequence ID" value="KIX05459.1"/>
    <property type="molecule type" value="Genomic_DNA"/>
</dbReference>
<dbReference type="Proteomes" id="UP000053617">
    <property type="component" value="Unassembled WGS sequence"/>
</dbReference>
<dbReference type="RefSeq" id="XP_013272595.1">
    <property type="nucleotide sequence ID" value="XM_013417141.1"/>
</dbReference>
<feature type="region of interest" description="Disordered" evidence="1">
    <location>
        <begin position="28"/>
        <end position="51"/>
    </location>
</feature>
<feature type="compositionally biased region" description="Low complexity" evidence="1">
    <location>
        <begin position="41"/>
        <end position="51"/>
    </location>
</feature>
<organism evidence="2 3">
    <name type="scientific">Rhinocladiella mackenziei CBS 650.93</name>
    <dbReference type="NCBI Taxonomy" id="1442369"/>
    <lineage>
        <taxon>Eukaryota</taxon>
        <taxon>Fungi</taxon>
        <taxon>Dikarya</taxon>
        <taxon>Ascomycota</taxon>
        <taxon>Pezizomycotina</taxon>
        <taxon>Eurotiomycetes</taxon>
        <taxon>Chaetothyriomycetidae</taxon>
        <taxon>Chaetothyriales</taxon>
        <taxon>Herpotrichiellaceae</taxon>
        <taxon>Rhinocladiella</taxon>
    </lineage>
</organism>
<evidence type="ECO:0000256" key="1">
    <source>
        <dbReference type="SAM" id="MobiDB-lite"/>
    </source>
</evidence>
<evidence type="ECO:0000313" key="3">
    <source>
        <dbReference type="Proteomes" id="UP000053617"/>
    </source>
</evidence>
<dbReference type="GeneID" id="25294402"/>
<gene>
    <name evidence="2" type="ORF">Z518_06331</name>
</gene>
<dbReference type="STRING" id="1442369.A0A0D2II88"/>
<evidence type="ECO:0000313" key="2">
    <source>
        <dbReference type="EMBL" id="KIX05459.1"/>
    </source>
</evidence>
<dbReference type="AlphaFoldDB" id="A0A0D2II88"/>
<reference evidence="2 3" key="1">
    <citation type="submission" date="2015-01" db="EMBL/GenBank/DDBJ databases">
        <title>The Genome Sequence of Rhinocladiella mackenzie CBS 650.93.</title>
        <authorList>
            <consortium name="The Broad Institute Genomics Platform"/>
            <person name="Cuomo C."/>
            <person name="de Hoog S."/>
            <person name="Gorbushina A."/>
            <person name="Stielow B."/>
            <person name="Teixiera M."/>
            <person name="Abouelleil A."/>
            <person name="Chapman S.B."/>
            <person name="Priest M."/>
            <person name="Young S.K."/>
            <person name="Wortman J."/>
            <person name="Nusbaum C."/>
            <person name="Birren B."/>
        </authorList>
    </citation>
    <scope>NUCLEOTIDE SEQUENCE [LARGE SCALE GENOMIC DNA]</scope>
    <source>
        <strain evidence="2 3">CBS 650.93</strain>
    </source>
</reference>
<accession>A0A0D2II88</accession>